<evidence type="ECO:0000256" key="12">
    <source>
        <dbReference type="ARBA" id="ARBA00023159"/>
    </source>
</evidence>
<dbReference type="GO" id="GO:0005525">
    <property type="term" value="F:GTP binding"/>
    <property type="evidence" value="ECO:0007669"/>
    <property type="project" value="UniProtKB-KW"/>
</dbReference>
<dbReference type="GO" id="GO:0045345">
    <property type="term" value="P:positive regulation of MHC class I biosynthetic process"/>
    <property type="evidence" value="ECO:0007669"/>
    <property type="project" value="TreeGrafter"/>
</dbReference>
<dbReference type="InterPro" id="IPR001611">
    <property type="entry name" value="Leu-rich_rpt"/>
</dbReference>
<evidence type="ECO:0000256" key="19">
    <source>
        <dbReference type="ARBA" id="ARBA00073217"/>
    </source>
</evidence>
<dbReference type="Pfam" id="PF17776">
    <property type="entry name" value="NLRC4_HD2"/>
    <property type="match status" value="1"/>
</dbReference>
<dbReference type="FunFam" id="3.40.50.300:FF:001028">
    <property type="entry name" value="Class II major histocompatibility complex transactivator"/>
    <property type="match status" value="1"/>
</dbReference>
<keyword evidence="12" id="KW-0010">Activator</keyword>
<dbReference type="EC" id="2.7.11.1" evidence="2"/>
<evidence type="ECO:0000256" key="5">
    <source>
        <dbReference type="ARBA" id="ARBA00022679"/>
    </source>
</evidence>
<evidence type="ECO:0000256" key="17">
    <source>
        <dbReference type="ARBA" id="ARBA00048679"/>
    </source>
</evidence>
<evidence type="ECO:0000256" key="15">
    <source>
        <dbReference type="ARBA" id="ARBA00023315"/>
    </source>
</evidence>
<dbReference type="Pfam" id="PF05729">
    <property type="entry name" value="NACHT"/>
    <property type="match status" value="1"/>
</dbReference>
<keyword evidence="4" id="KW-0433">Leucine-rich repeat</keyword>
<dbReference type="Proteomes" id="UP000710432">
    <property type="component" value="Unassembled WGS sequence"/>
</dbReference>
<protein>
    <recommendedName>
        <fullName evidence="19">MHC class II transactivator</fullName>
        <ecNumber evidence="2">2.7.11.1</ecNumber>
    </recommendedName>
</protein>
<dbReference type="SUPFAM" id="SSF52540">
    <property type="entry name" value="P-loop containing nucleoside triphosphate hydrolases"/>
    <property type="match status" value="1"/>
</dbReference>
<dbReference type="GO" id="GO:0016746">
    <property type="term" value="F:acyltransferase activity"/>
    <property type="evidence" value="ECO:0007669"/>
    <property type="project" value="UniProtKB-KW"/>
</dbReference>
<dbReference type="GO" id="GO:0045892">
    <property type="term" value="P:negative regulation of DNA-templated transcription"/>
    <property type="evidence" value="ECO:0007669"/>
    <property type="project" value="UniProtKB-ARBA"/>
</dbReference>
<dbReference type="PANTHER" id="PTHR47189:SF1">
    <property type="entry name" value="MHC CLASS II TRANSACTIVATOR"/>
    <property type="match status" value="1"/>
</dbReference>
<feature type="region of interest" description="Disordered" evidence="20">
    <location>
        <begin position="1361"/>
        <end position="1403"/>
    </location>
</feature>
<comment type="catalytic activity">
    <reaction evidence="17">
        <text>L-seryl-[protein] + ATP = O-phospho-L-seryl-[protein] + ADP + H(+)</text>
        <dbReference type="Rhea" id="RHEA:17989"/>
        <dbReference type="Rhea" id="RHEA-COMP:9863"/>
        <dbReference type="Rhea" id="RHEA-COMP:11604"/>
        <dbReference type="ChEBI" id="CHEBI:15378"/>
        <dbReference type="ChEBI" id="CHEBI:29999"/>
        <dbReference type="ChEBI" id="CHEBI:30616"/>
        <dbReference type="ChEBI" id="CHEBI:83421"/>
        <dbReference type="ChEBI" id="CHEBI:456216"/>
        <dbReference type="EC" id="2.7.11.1"/>
    </reaction>
</comment>
<evidence type="ECO:0000313" key="23">
    <source>
        <dbReference type="Proteomes" id="UP000710432"/>
    </source>
</evidence>
<evidence type="ECO:0000256" key="20">
    <source>
        <dbReference type="SAM" id="MobiDB-lite"/>
    </source>
</evidence>
<keyword evidence="9" id="KW-0067">ATP-binding</keyword>
<sequence length="1403" mass="154405">MNHFQAILAQVRMLLSSQQPRQVQALLDSLLEEELLSREYHCALLREPDSEALARKISLTLLEKGDLGLACSSWVCSRLQDPVLERATSYRDHGGRQVSGEVTRFSPGHLKTFLKKSSTPGGTPEPQTLCISALHIMRGLVPCPSGSYLPELQGHSLCATMELGLPEGSYLELLNSDADPLHLYHLYDQMDLAGEEIELSSELDTDTINCDQFSKLLQDMEGDEETREAYANIAELDQYVFQDTQLEGLSKDLFIEHIGAEEGFGESMEVSGEEAQRPQKRPEPSSVPILTGSFLMGPASLSAMPYLSPALSSQEPVSSHLYLEEAVQTSGPSSRSSLNCLDLPIGHIQLLPTLPQGLLQISGAGTGLSSVLIYHGEMPQVNQAVPSGSPTVPSLPKSPGRPGSTSPFAPSAADLPSMPEPALTSRVNETEDTTSPSPCQEGPESSIKLPKWPESVERFQHSLQDKYQVEPESLSSPLVAMELVRARLERGSNKSQERELATPDWTERQLAQSGLAEVLVGSRRWSRETQVVAVLGKAGQGKSHWARMVSQTWARGQLPQYDFVFYVPCHYLDRPGNSYYLRDLLCPPSLQPLVMDDEVLGHIVRQPDRVLLILDAFEELEAQDGLLHGPCGPLPPEPCSFRGLLAGLFQRKLLRGCTLLLTARPRGRLAQSLSKADAIFEVPSFSIKQAQTYMRHYFENSGTAEDQDKALGLLERQPFLLTHSHSPALCRAVCQLSKALLEQGTEAQLPGTLTGLYVSLLGPAVRDSPPGALTELAKLAWELGRRHQSTLQETQLLSVEVRTWAVTQGLVQPTLGTTEDQLAFSSFLLQCFLGAVWLAQCDEIRDKELPQYLALTPRKKRPYDNWLEGVPRFLAGLVFQPRTHCLGALVEPAMTEKKRKVLTRYLKRLQLGTLRASRLLELLHCAHETQDPGIWEHVTHQLPEYLSFLGTRLTPPDVHMLGRALETASQDFSLDLRQTGIEPSGLGNLVGLSRVTSFRASLSDTMVLWESLRQQEESQLLQAAEEKFTIEPFKAKSPKDVEDLDSLVQTLRLRNPSEDAAPDLPAIRDLKKLEFALGPVLGPQAFPTLAKILPVFSSLQHLDLDSLSENKIGDDGVSKLSATFPQLKVLETLNLSQNNITDVGACKLAEALPALAKSLLRLSLYNNCIRDAGAKSLAQVLPDMVSLRVMDVQFNKFTAAGAQQLASSLQKCPQVETLAIDSGLSRFLYRCDHNTRQKQGKGGKNVDTYYPLWGSGTLAAAGFPDQPKMTLLCYGQARTRDTDHAGPCTGYYGLSASTGSRPLVTLPLQAHSHLYLDEGRTQVLVFYRPQEQFHVLTGPALGALVLLPENAWPSCKNRITDASHSKLPPTKDCQEDSGAPPSTSQYLRCHEARPMPILASEQD</sequence>
<feature type="domain" description="NACHT" evidence="21">
    <location>
        <begin position="530"/>
        <end position="840"/>
    </location>
</feature>
<keyword evidence="15" id="KW-0012">Acyltransferase</keyword>
<dbReference type="InterPro" id="IPR032675">
    <property type="entry name" value="LRR_dom_sf"/>
</dbReference>
<comment type="catalytic activity">
    <reaction evidence="16">
        <text>L-threonyl-[protein] + ATP = O-phospho-L-threonyl-[protein] + ADP + H(+)</text>
        <dbReference type="Rhea" id="RHEA:46608"/>
        <dbReference type="Rhea" id="RHEA-COMP:11060"/>
        <dbReference type="Rhea" id="RHEA-COMP:11605"/>
        <dbReference type="ChEBI" id="CHEBI:15378"/>
        <dbReference type="ChEBI" id="CHEBI:30013"/>
        <dbReference type="ChEBI" id="CHEBI:30616"/>
        <dbReference type="ChEBI" id="CHEBI:61977"/>
        <dbReference type="ChEBI" id="CHEBI:456216"/>
        <dbReference type="EC" id="2.7.11.1"/>
    </reaction>
</comment>
<feature type="region of interest" description="Disordered" evidence="20">
    <location>
        <begin position="265"/>
        <end position="288"/>
    </location>
</feature>
<dbReference type="InterPro" id="IPR041267">
    <property type="entry name" value="NLRP_HD2"/>
</dbReference>
<dbReference type="Gene3D" id="3.80.10.10">
    <property type="entry name" value="Ribonuclease Inhibitor"/>
    <property type="match status" value="2"/>
</dbReference>
<dbReference type="GO" id="GO:0016605">
    <property type="term" value="C:PML body"/>
    <property type="evidence" value="ECO:0007669"/>
    <property type="project" value="UniProtKB-SubCell"/>
</dbReference>
<dbReference type="Gene3D" id="3.40.50.300">
    <property type="entry name" value="P-loop containing nucleotide triphosphate hydrolases"/>
    <property type="match status" value="1"/>
</dbReference>
<evidence type="ECO:0000256" key="8">
    <source>
        <dbReference type="ARBA" id="ARBA00022777"/>
    </source>
</evidence>
<dbReference type="InterPro" id="IPR008095">
    <property type="entry name" value="MHC_II_transact"/>
</dbReference>
<keyword evidence="8" id="KW-0418">Kinase</keyword>
<dbReference type="PROSITE" id="PS50837">
    <property type="entry name" value="NACHT"/>
    <property type="match status" value="1"/>
</dbReference>
<dbReference type="GO" id="GO:0045348">
    <property type="term" value="P:positive regulation of MHC class II biosynthetic process"/>
    <property type="evidence" value="ECO:0007669"/>
    <property type="project" value="TreeGrafter"/>
</dbReference>
<gene>
    <name evidence="22" type="ORF">LTLLF_177795</name>
</gene>
<evidence type="ECO:0000256" key="2">
    <source>
        <dbReference type="ARBA" id="ARBA00012513"/>
    </source>
</evidence>
<keyword evidence="6" id="KW-0677">Repeat</keyword>
<dbReference type="PANTHER" id="PTHR47189">
    <property type="entry name" value="MHC CLASS II TRANSACTIVATOR"/>
    <property type="match status" value="1"/>
</dbReference>
<keyword evidence="5" id="KW-0808">Transferase</keyword>
<keyword evidence="7" id="KW-0547">Nucleotide-binding</keyword>
<evidence type="ECO:0000256" key="11">
    <source>
        <dbReference type="ARBA" id="ARBA00023134"/>
    </source>
</evidence>
<evidence type="ECO:0000256" key="18">
    <source>
        <dbReference type="ARBA" id="ARBA00062130"/>
    </source>
</evidence>
<dbReference type="InterPro" id="IPR007111">
    <property type="entry name" value="NACHT_NTPase"/>
</dbReference>
<dbReference type="SUPFAM" id="SSF52047">
    <property type="entry name" value="RNI-like"/>
    <property type="match status" value="1"/>
</dbReference>
<feature type="region of interest" description="Disordered" evidence="20">
    <location>
        <begin position="384"/>
        <end position="452"/>
    </location>
</feature>
<comment type="subunit">
    <text evidence="18">Interacts with ZXDA and ZXDC. Interacts with PML (isoform PML-2). Interacts with TAF7; interaction inhibits CIITA acetyltransferase activity, thereby repressing transcription.</text>
</comment>
<evidence type="ECO:0000256" key="6">
    <source>
        <dbReference type="ARBA" id="ARBA00022737"/>
    </source>
</evidence>
<dbReference type="FunFam" id="3.80.10.10:FF:000157">
    <property type="entry name" value="Class II major histocompatibility complex transactivator"/>
    <property type="match status" value="1"/>
</dbReference>
<keyword evidence="10" id="KW-0805">Transcription regulation</keyword>
<dbReference type="GO" id="GO:0005524">
    <property type="term" value="F:ATP binding"/>
    <property type="evidence" value="ECO:0007669"/>
    <property type="project" value="UniProtKB-KW"/>
</dbReference>
<accession>A0A8J6G7G6</accession>
<comment type="subcellular location">
    <subcellularLocation>
        <location evidence="1">Nucleus</location>
        <location evidence="1">PML body</location>
    </subcellularLocation>
</comment>
<feature type="compositionally biased region" description="Basic and acidic residues" evidence="20">
    <location>
        <begin position="274"/>
        <end position="283"/>
    </location>
</feature>
<evidence type="ECO:0000256" key="13">
    <source>
        <dbReference type="ARBA" id="ARBA00023163"/>
    </source>
</evidence>
<evidence type="ECO:0000256" key="7">
    <source>
        <dbReference type="ARBA" id="ARBA00022741"/>
    </source>
</evidence>
<dbReference type="PRINTS" id="PR01719">
    <property type="entry name" value="MHCIIACTVATR"/>
</dbReference>
<dbReference type="CDD" id="cd00116">
    <property type="entry name" value="LRR_RI"/>
    <property type="match status" value="1"/>
</dbReference>
<evidence type="ECO:0000256" key="10">
    <source>
        <dbReference type="ARBA" id="ARBA00023015"/>
    </source>
</evidence>
<keyword evidence="11" id="KW-0342">GTP-binding</keyword>
<evidence type="ECO:0000313" key="22">
    <source>
        <dbReference type="EMBL" id="KAH0505213.1"/>
    </source>
</evidence>
<dbReference type="GO" id="GO:0045944">
    <property type="term" value="P:positive regulation of transcription by RNA polymerase II"/>
    <property type="evidence" value="ECO:0007669"/>
    <property type="project" value="UniProtKB-ARBA"/>
</dbReference>
<evidence type="ECO:0000256" key="14">
    <source>
        <dbReference type="ARBA" id="ARBA00023242"/>
    </source>
</evidence>
<organism evidence="22 23">
    <name type="scientific">Microtus ochrogaster</name>
    <name type="common">Prairie vole</name>
    <dbReference type="NCBI Taxonomy" id="79684"/>
    <lineage>
        <taxon>Eukaryota</taxon>
        <taxon>Metazoa</taxon>
        <taxon>Chordata</taxon>
        <taxon>Craniata</taxon>
        <taxon>Vertebrata</taxon>
        <taxon>Euteleostomi</taxon>
        <taxon>Mammalia</taxon>
        <taxon>Eutheria</taxon>
        <taxon>Euarchontoglires</taxon>
        <taxon>Glires</taxon>
        <taxon>Rodentia</taxon>
        <taxon>Myomorpha</taxon>
        <taxon>Muroidea</taxon>
        <taxon>Cricetidae</taxon>
        <taxon>Arvicolinae</taxon>
        <taxon>Microtus</taxon>
    </lineage>
</organism>
<evidence type="ECO:0000256" key="9">
    <source>
        <dbReference type="ARBA" id="ARBA00022840"/>
    </source>
</evidence>
<keyword evidence="3" id="KW-0597">Phosphoprotein</keyword>
<proteinExistence type="predicted"/>
<keyword evidence="13" id="KW-0804">Transcription</keyword>
<dbReference type="GO" id="GO:0034341">
    <property type="term" value="P:response to type II interferon"/>
    <property type="evidence" value="ECO:0007669"/>
    <property type="project" value="UniProtKB-ARBA"/>
</dbReference>
<name>A0A8J6G7G6_MICOH</name>
<dbReference type="InterPro" id="IPR027417">
    <property type="entry name" value="P-loop_NTPase"/>
</dbReference>
<reference evidence="22" key="1">
    <citation type="submission" date="2020-03" db="EMBL/GenBank/DDBJ databases">
        <title>Studies in the Genomics of Life Span.</title>
        <authorList>
            <person name="Glass D."/>
        </authorList>
    </citation>
    <scope>NUCLEOTIDE SEQUENCE</scope>
    <source>
        <strain evidence="22">LTLLF</strain>
        <tissue evidence="22">Muscle</tissue>
    </source>
</reference>
<evidence type="ECO:0000256" key="4">
    <source>
        <dbReference type="ARBA" id="ARBA00022614"/>
    </source>
</evidence>
<evidence type="ECO:0000256" key="16">
    <source>
        <dbReference type="ARBA" id="ARBA00047899"/>
    </source>
</evidence>
<dbReference type="SMART" id="SM00368">
    <property type="entry name" value="LRR_RI"/>
    <property type="match status" value="4"/>
</dbReference>
<comment type="caution">
    <text evidence="22">The sequence shown here is derived from an EMBL/GenBank/DDBJ whole genome shotgun (WGS) entry which is preliminary data.</text>
</comment>
<dbReference type="EMBL" id="JAATJU010024600">
    <property type="protein sequence ID" value="KAH0505213.1"/>
    <property type="molecule type" value="Genomic_DNA"/>
</dbReference>
<evidence type="ECO:0000259" key="21">
    <source>
        <dbReference type="PROSITE" id="PS50837"/>
    </source>
</evidence>
<evidence type="ECO:0000256" key="1">
    <source>
        <dbReference type="ARBA" id="ARBA00004322"/>
    </source>
</evidence>
<keyword evidence="14" id="KW-0539">Nucleus</keyword>
<dbReference type="Pfam" id="PF13516">
    <property type="entry name" value="LRR_6"/>
    <property type="match status" value="3"/>
</dbReference>
<evidence type="ECO:0000256" key="3">
    <source>
        <dbReference type="ARBA" id="ARBA00022553"/>
    </source>
</evidence>
<dbReference type="GO" id="GO:0004674">
    <property type="term" value="F:protein serine/threonine kinase activity"/>
    <property type="evidence" value="ECO:0007669"/>
    <property type="project" value="UniProtKB-EC"/>
</dbReference>